<evidence type="ECO:0000256" key="2">
    <source>
        <dbReference type="ARBA" id="ARBA00022801"/>
    </source>
</evidence>
<proteinExistence type="predicted"/>
<dbReference type="PROSITE" id="PS00134">
    <property type="entry name" value="TRYPSIN_HIS"/>
    <property type="match status" value="1"/>
</dbReference>
<feature type="domain" description="Peptidase S1" evidence="7">
    <location>
        <begin position="35"/>
        <end position="268"/>
    </location>
</feature>
<dbReference type="GO" id="GO:0004252">
    <property type="term" value="F:serine-type endopeptidase activity"/>
    <property type="evidence" value="ECO:0007669"/>
    <property type="project" value="InterPro"/>
</dbReference>
<dbReference type="Gene3D" id="2.40.10.10">
    <property type="entry name" value="Trypsin-like serine proteases"/>
    <property type="match status" value="1"/>
</dbReference>
<evidence type="ECO:0000313" key="8">
    <source>
        <dbReference type="EMBL" id="KAG8598912.1"/>
    </source>
</evidence>
<dbReference type="Pfam" id="PF00089">
    <property type="entry name" value="Trypsin"/>
    <property type="match status" value="1"/>
</dbReference>
<dbReference type="FunFam" id="2.40.10.10:FF:000118">
    <property type="entry name" value="Chymotrypsinogen A"/>
    <property type="match status" value="1"/>
</dbReference>
<evidence type="ECO:0000256" key="6">
    <source>
        <dbReference type="SAM" id="SignalP"/>
    </source>
</evidence>
<dbReference type="PRINTS" id="PR00722">
    <property type="entry name" value="CHYMOTRYPSIN"/>
</dbReference>
<dbReference type="InterPro" id="IPR009003">
    <property type="entry name" value="Peptidase_S1_PA"/>
</dbReference>
<dbReference type="PROSITE" id="PS00135">
    <property type="entry name" value="TRYPSIN_SER"/>
    <property type="match status" value="1"/>
</dbReference>
<dbReference type="InterPro" id="IPR043504">
    <property type="entry name" value="Peptidase_S1_PA_chymotrypsin"/>
</dbReference>
<evidence type="ECO:0000256" key="3">
    <source>
        <dbReference type="ARBA" id="ARBA00022825"/>
    </source>
</evidence>
<name>A0AAV7DQW8_ENGPU</name>
<keyword evidence="3 5" id="KW-0720">Serine protease</keyword>
<dbReference type="Proteomes" id="UP000824782">
    <property type="component" value="Unassembled WGS sequence"/>
</dbReference>
<dbReference type="PANTHER" id="PTHR24271:SF52">
    <property type="entry name" value="GRANZYME K"/>
    <property type="match status" value="1"/>
</dbReference>
<dbReference type="InterPro" id="IPR018114">
    <property type="entry name" value="TRYPSIN_HIS"/>
</dbReference>
<evidence type="ECO:0000256" key="1">
    <source>
        <dbReference type="ARBA" id="ARBA00022670"/>
    </source>
</evidence>
<dbReference type="PANTHER" id="PTHR24271">
    <property type="entry name" value="KALLIKREIN-RELATED"/>
    <property type="match status" value="1"/>
</dbReference>
<accession>A0AAV7DQW8</accession>
<evidence type="ECO:0000259" key="7">
    <source>
        <dbReference type="PROSITE" id="PS50240"/>
    </source>
</evidence>
<dbReference type="AlphaFoldDB" id="A0AAV7DQW8"/>
<comment type="caution">
    <text evidence="8">The sequence shown here is derived from an EMBL/GenBank/DDBJ whole genome shotgun (WGS) entry which is preliminary data.</text>
</comment>
<evidence type="ECO:0000256" key="4">
    <source>
        <dbReference type="ARBA" id="ARBA00023157"/>
    </source>
</evidence>
<dbReference type="GO" id="GO:0006508">
    <property type="term" value="P:proteolysis"/>
    <property type="evidence" value="ECO:0007669"/>
    <property type="project" value="UniProtKB-KW"/>
</dbReference>
<keyword evidence="2 5" id="KW-0378">Hydrolase</keyword>
<keyword evidence="1 5" id="KW-0645">Protease</keyword>
<keyword evidence="9" id="KW-1185">Reference proteome</keyword>
<dbReference type="CDD" id="cd00190">
    <property type="entry name" value="Tryp_SPc"/>
    <property type="match status" value="1"/>
</dbReference>
<keyword evidence="6" id="KW-0732">Signal</keyword>
<feature type="signal peptide" evidence="6">
    <location>
        <begin position="1"/>
        <end position="24"/>
    </location>
</feature>
<dbReference type="SMART" id="SM00020">
    <property type="entry name" value="Tryp_SPc"/>
    <property type="match status" value="1"/>
</dbReference>
<dbReference type="InterPro" id="IPR001254">
    <property type="entry name" value="Trypsin_dom"/>
</dbReference>
<protein>
    <recommendedName>
        <fullName evidence="7">Peptidase S1 domain-containing protein</fullName>
    </recommendedName>
</protein>
<dbReference type="InterPro" id="IPR001314">
    <property type="entry name" value="Peptidase_S1A"/>
</dbReference>
<evidence type="ECO:0000313" key="9">
    <source>
        <dbReference type="Proteomes" id="UP000824782"/>
    </source>
</evidence>
<organism evidence="8 9">
    <name type="scientific">Engystomops pustulosus</name>
    <name type="common">Tungara frog</name>
    <name type="synonym">Physalaemus pustulosus</name>
    <dbReference type="NCBI Taxonomy" id="76066"/>
    <lineage>
        <taxon>Eukaryota</taxon>
        <taxon>Metazoa</taxon>
        <taxon>Chordata</taxon>
        <taxon>Craniata</taxon>
        <taxon>Vertebrata</taxon>
        <taxon>Euteleostomi</taxon>
        <taxon>Amphibia</taxon>
        <taxon>Batrachia</taxon>
        <taxon>Anura</taxon>
        <taxon>Neobatrachia</taxon>
        <taxon>Hyloidea</taxon>
        <taxon>Leptodactylidae</taxon>
        <taxon>Leiuperinae</taxon>
        <taxon>Engystomops</taxon>
    </lineage>
</organism>
<dbReference type="SUPFAM" id="SSF50494">
    <property type="entry name" value="Trypsin-like serine proteases"/>
    <property type="match status" value="1"/>
</dbReference>
<sequence>MQISAMNLLHLLLLSAACLLSSEGVCHNTSTNLSIINGHEAIRNSRPYMAYISFTNLTHDLFCGGILIKTNWVLTAAHCWLPRSNAKVILGAHSSDPHAQECERQTFYVSQRIFHPEYNSVTFNNDLQLIKLNGRARMGLGVQVLCLPWTYEDMRAGTVCETAGWGLTEKNKNAEFLMEVKVSTITSRECRKRFPDAQIEGIENKICVSVGCRGEGPCLGDSGGPLICDGVFRGVLSFGNFPCGIRGNAAVYTRLSEEYINWIHEMTTQ</sequence>
<dbReference type="EMBL" id="WNYA01000001">
    <property type="protein sequence ID" value="KAG8598912.1"/>
    <property type="molecule type" value="Genomic_DNA"/>
</dbReference>
<keyword evidence="4" id="KW-1015">Disulfide bond</keyword>
<reference evidence="8" key="1">
    <citation type="thesis" date="2020" institute="ProQuest LLC" country="789 East Eisenhower Parkway, Ann Arbor, MI, USA">
        <title>Comparative Genomics and Chromosome Evolution.</title>
        <authorList>
            <person name="Mudd A.B."/>
        </authorList>
    </citation>
    <scope>NUCLEOTIDE SEQUENCE</scope>
    <source>
        <strain evidence="8">237g6f4</strain>
        <tissue evidence="8">Blood</tissue>
    </source>
</reference>
<dbReference type="PROSITE" id="PS50240">
    <property type="entry name" value="TRYPSIN_DOM"/>
    <property type="match status" value="1"/>
</dbReference>
<gene>
    <name evidence="8" type="ORF">GDO81_002797</name>
</gene>
<dbReference type="InterPro" id="IPR033116">
    <property type="entry name" value="TRYPSIN_SER"/>
</dbReference>
<feature type="chain" id="PRO_5043596915" description="Peptidase S1 domain-containing protein" evidence="6">
    <location>
        <begin position="25"/>
        <end position="269"/>
    </location>
</feature>
<evidence type="ECO:0000256" key="5">
    <source>
        <dbReference type="RuleBase" id="RU363034"/>
    </source>
</evidence>